<dbReference type="Pfam" id="PF05283">
    <property type="entry name" value="MGC-24"/>
    <property type="match status" value="1"/>
</dbReference>
<feature type="compositionally biased region" description="Pro residues" evidence="8">
    <location>
        <begin position="131"/>
        <end position="140"/>
    </location>
</feature>
<dbReference type="PANTHER" id="PTHR11337:SF8">
    <property type="entry name" value="VISGUN, ISOFORM E"/>
    <property type="match status" value="1"/>
</dbReference>
<keyword evidence="12" id="KW-1185">Reference proteome</keyword>
<feature type="compositionally biased region" description="Pro residues" evidence="8">
    <location>
        <begin position="82"/>
        <end position="96"/>
    </location>
</feature>
<name>A0A9Q1DMQ0_CONCO</name>
<organism evidence="11 12">
    <name type="scientific">Conger conger</name>
    <name type="common">Conger eel</name>
    <name type="synonym">Muraena conger</name>
    <dbReference type="NCBI Taxonomy" id="82655"/>
    <lineage>
        <taxon>Eukaryota</taxon>
        <taxon>Metazoa</taxon>
        <taxon>Chordata</taxon>
        <taxon>Craniata</taxon>
        <taxon>Vertebrata</taxon>
        <taxon>Euteleostomi</taxon>
        <taxon>Actinopterygii</taxon>
        <taxon>Neopterygii</taxon>
        <taxon>Teleostei</taxon>
        <taxon>Anguilliformes</taxon>
        <taxon>Congridae</taxon>
        <taxon>Conger</taxon>
    </lineage>
</organism>
<keyword evidence="3 9" id="KW-0812">Transmembrane</keyword>
<evidence type="ECO:0000256" key="8">
    <source>
        <dbReference type="SAM" id="MobiDB-lite"/>
    </source>
</evidence>
<evidence type="ECO:0000313" key="11">
    <source>
        <dbReference type="EMBL" id="KAJ8275229.1"/>
    </source>
</evidence>
<comment type="similarity">
    <text evidence="2">Belongs to the CD164 family.</text>
</comment>
<keyword evidence="5 9" id="KW-1133">Transmembrane helix</keyword>
<feature type="transmembrane region" description="Helical" evidence="9">
    <location>
        <begin position="177"/>
        <end position="198"/>
    </location>
</feature>
<evidence type="ECO:0000256" key="10">
    <source>
        <dbReference type="SAM" id="SignalP"/>
    </source>
</evidence>
<evidence type="ECO:0000313" key="12">
    <source>
        <dbReference type="Proteomes" id="UP001152803"/>
    </source>
</evidence>
<comment type="caution">
    <text evidence="11">The sequence shown here is derived from an EMBL/GenBank/DDBJ whole genome shotgun (WGS) entry which is preliminary data.</text>
</comment>
<evidence type="ECO:0000256" key="6">
    <source>
        <dbReference type="ARBA" id="ARBA00023136"/>
    </source>
</evidence>
<keyword evidence="7" id="KW-0325">Glycoprotein</keyword>
<evidence type="ECO:0000256" key="7">
    <source>
        <dbReference type="ARBA" id="ARBA00023180"/>
    </source>
</evidence>
<dbReference type="Proteomes" id="UP001152803">
    <property type="component" value="Unassembled WGS sequence"/>
</dbReference>
<keyword evidence="6 9" id="KW-0472">Membrane</keyword>
<evidence type="ECO:0000256" key="2">
    <source>
        <dbReference type="ARBA" id="ARBA00005341"/>
    </source>
</evidence>
<dbReference type="PANTHER" id="PTHR11337">
    <property type="entry name" value="MUCIN/PORIMIN"/>
    <property type="match status" value="1"/>
</dbReference>
<comment type="subcellular location">
    <subcellularLocation>
        <location evidence="1">Membrane</location>
        <topology evidence="1">Single-pass type I membrane protein</topology>
    </subcellularLocation>
</comment>
<feature type="signal peptide" evidence="10">
    <location>
        <begin position="1"/>
        <end position="20"/>
    </location>
</feature>
<dbReference type="OrthoDB" id="6160056at2759"/>
<accession>A0A9Q1DMQ0</accession>
<protein>
    <recommendedName>
        <fullName evidence="13">Sialomucin core protein 24</fullName>
    </recommendedName>
</protein>
<feature type="region of interest" description="Disordered" evidence="8">
    <location>
        <begin position="67"/>
        <end position="171"/>
    </location>
</feature>
<evidence type="ECO:0000256" key="1">
    <source>
        <dbReference type="ARBA" id="ARBA00004479"/>
    </source>
</evidence>
<feature type="compositionally biased region" description="Low complexity" evidence="8">
    <location>
        <begin position="97"/>
        <end position="123"/>
    </location>
</feature>
<evidence type="ECO:0000256" key="3">
    <source>
        <dbReference type="ARBA" id="ARBA00022692"/>
    </source>
</evidence>
<dbReference type="GO" id="GO:0031410">
    <property type="term" value="C:cytoplasmic vesicle"/>
    <property type="evidence" value="ECO:0007669"/>
    <property type="project" value="TreeGrafter"/>
</dbReference>
<evidence type="ECO:0008006" key="13">
    <source>
        <dbReference type="Google" id="ProtNLM"/>
    </source>
</evidence>
<feature type="compositionally biased region" description="Low complexity" evidence="8">
    <location>
        <begin position="141"/>
        <end position="171"/>
    </location>
</feature>
<gene>
    <name evidence="11" type="ORF">COCON_G00098540</name>
</gene>
<evidence type="ECO:0000256" key="5">
    <source>
        <dbReference type="ARBA" id="ARBA00022989"/>
    </source>
</evidence>
<sequence length="211" mass="21578">MYWRVLLFAFSLALLRSTTAAESDECTTLSSCLECQKNNGCTWMLCSESASQNSSCVKASSTPVNVTDDGCQAVGNGSCSDPSPPPPPPPTQPPLPTTAAGNGTTPAPAPTTTGSTQAPTPTAHVNVSTPAPGPTAPPTAAPSNTTATATTTTTLPSNSTQPAPTPAPATKKSTFDAASFIGGIVLVLGLQAVIFFLYKFCKSKDRNYHTL</sequence>
<dbReference type="AlphaFoldDB" id="A0A9Q1DMQ0"/>
<dbReference type="EMBL" id="JAFJMO010000006">
    <property type="protein sequence ID" value="KAJ8275229.1"/>
    <property type="molecule type" value="Genomic_DNA"/>
</dbReference>
<evidence type="ECO:0000256" key="4">
    <source>
        <dbReference type="ARBA" id="ARBA00022729"/>
    </source>
</evidence>
<dbReference type="InterPro" id="IPR007947">
    <property type="entry name" value="CD164_MGC24"/>
</dbReference>
<evidence type="ECO:0000256" key="9">
    <source>
        <dbReference type="SAM" id="Phobius"/>
    </source>
</evidence>
<keyword evidence="4 10" id="KW-0732">Signal</keyword>
<feature type="chain" id="PRO_5040125125" description="Sialomucin core protein 24" evidence="10">
    <location>
        <begin position="21"/>
        <end position="211"/>
    </location>
</feature>
<proteinExistence type="inferred from homology"/>
<reference evidence="11" key="1">
    <citation type="journal article" date="2023" name="Science">
        <title>Genome structures resolve the early diversification of teleost fishes.</title>
        <authorList>
            <person name="Parey E."/>
            <person name="Louis A."/>
            <person name="Montfort J."/>
            <person name="Bouchez O."/>
            <person name="Roques C."/>
            <person name="Iampietro C."/>
            <person name="Lluch J."/>
            <person name="Castinel A."/>
            <person name="Donnadieu C."/>
            <person name="Desvignes T."/>
            <person name="Floi Bucao C."/>
            <person name="Jouanno E."/>
            <person name="Wen M."/>
            <person name="Mejri S."/>
            <person name="Dirks R."/>
            <person name="Jansen H."/>
            <person name="Henkel C."/>
            <person name="Chen W.J."/>
            <person name="Zahm M."/>
            <person name="Cabau C."/>
            <person name="Klopp C."/>
            <person name="Thompson A.W."/>
            <person name="Robinson-Rechavi M."/>
            <person name="Braasch I."/>
            <person name="Lecointre G."/>
            <person name="Bobe J."/>
            <person name="Postlethwait J.H."/>
            <person name="Berthelot C."/>
            <person name="Roest Crollius H."/>
            <person name="Guiguen Y."/>
        </authorList>
    </citation>
    <scope>NUCLEOTIDE SEQUENCE</scope>
    <source>
        <strain evidence="11">Concon-B</strain>
    </source>
</reference>
<dbReference type="GO" id="GO:0016020">
    <property type="term" value="C:membrane"/>
    <property type="evidence" value="ECO:0007669"/>
    <property type="project" value="UniProtKB-SubCell"/>
</dbReference>